<feature type="transmembrane region" description="Helical" evidence="6">
    <location>
        <begin position="759"/>
        <end position="785"/>
    </location>
</feature>
<evidence type="ECO:0000256" key="5">
    <source>
        <dbReference type="ARBA" id="ARBA00023136"/>
    </source>
</evidence>
<gene>
    <name evidence="8" type="ORF">DBV39_01565</name>
</gene>
<sequence length="832" mass="90581">MTGKWVKFGFKQTWRDVRAGDLRLLALAVVIAVAAVSSVGFLSDRVGRALERDAARMLGADLVLETPEQASQQWLDEARDRGLSAIRVWRFPSMVGSADGDLQLASIKVVESGYPLRGELRTTRSLTEPDEVTTSAPETGEVWVDPQLLALTGLSVGETLQVGRKALRIDRAITYEPDRGVQFVNVAPRVLMRAEDLVDAGLLGEGSRVGHSMLVAGDELAVGAYREWLRPQLDVAQKILTLDEGRPEVRRTLDRAQQFLTLVVMIAVLIAAVAIALGARRFSQRQQSAVAVMRCVGATQSTVRNVLMLEFALVALAGSLVGLLIGWVAQMGLVSVMQELVSDELPGVGLMPALQGIYAGFWLLFSFSVPPLQALSRVSPAQIFRRDVPAFPLHSVMGYLLAFGGFALLMWWIAGDPKYGFGLAAGFVGAAVLFSLLGVVALKVVDSLRGVLGRRVHWRFAMAGLVRRKGATIAQVSALAVGMMAILLLTIVRTDLLQGWQQTLPPDAPNRFLINIQPDQVQPVRQTLAKAQLDDLTFYPMVRGRLIERNDKALLVEDFESPRAQRLLQRDFNLSYAASLENNGRIIAGREFDPEAFEVSMETDIATDLGLSLGDEIVFEIAGQPVKVRITSLRQVDWDSMRPNFFAVLTPAALDRQPQTFITSFHLPLEQAALTQTLVRTYPNLTVFDVGAVLSQLQSVLDRVSVAIQGLFVFAILAGAVVLAAALSSSRDERVREAALLRAIGATNRQLASAQRIELLFIGAMAGLLAATGATLAAWALSVWVFEFAMQWSITPWVLGLAVCMPGAWLAGSIVLRGVLRSPPLLILRNEA</sequence>
<evidence type="ECO:0000256" key="1">
    <source>
        <dbReference type="ARBA" id="ARBA00004651"/>
    </source>
</evidence>
<keyword evidence="3 6" id="KW-0812">Transmembrane</keyword>
<dbReference type="InterPro" id="IPR003838">
    <property type="entry name" value="ABC3_permease_C"/>
</dbReference>
<proteinExistence type="predicted"/>
<feature type="transmembrane region" description="Helical" evidence="6">
    <location>
        <begin position="419"/>
        <end position="445"/>
    </location>
</feature>
<keyword evidence="4 6" id="KW-1133">Transmembrane helix</keyword>
<evidence type="ECO:0000259" key="7">
    <source>
        <dbReference type="Pfam" id="PF02687"/>
    </source>
</evidence>
<evidence type="ECO:0000256" key="3">
    <source>
        <dbReference type="ARBA" id="ARBA00022692"/>
    </source>
</evidence>
<evidence type="ECO:0000256" key="4">
    <source>
        <dbReference type="ARBA" id="ARBA00022989"/>
    </source>
</evidence>
<accession>A0A2R4XFM0</accession>
<feature type="transmembrane region" description="Helical" evidence="6">
    <location>
        <begin position="349"/>
        <end position="369"/>
    </location>
</feature>
<evidence type="ECO:0000256" key="2">
    <source>
        <dbReference type="ARBA" id="ARBA00022475"/>
    </source>
</evidence>
<dbReference type="InterPro" id="IPR038766">
    <property type="entry name" value="Membrane_comp_ABC_pdt"/>
</dbReference>
<dbReference type="EMBL" id="CP028901">
    <property type="protein sequence ID" value="AWB32617.1"/>
    <property type="molecule type" value="Genomic_DNA"/>
</dbReference>
<evidence type="ECO:0000313" key="9">
    <source>
        <dbReference type="Proteomes" id="UP000244571"/>
    </source>
</evidence>
<dbReference type="GO" id="GO:0005886">
    <property type="term" value="C:plasma membrane"/>
    <property type="evidence" value="ECO:0007669"/>
    <property type="project" value="UniProtKB-SubCell"/>
</dbReference>
<dbReference type="RefSeq" id="WP_108620058.1">
    <property type="nucleotide sequence ID" value="NZ_CP028901.1"/>
</dbReference>
<keyword evidence="9" id="KW-1185">Reference proteome</keyword>
<feature type="transmembrane region" description="Helical" evidence="6">
    <location>
        <begin position="259"/>
        <end position="279"/>
    </location>
</feature>
<dbReference type="PANTHER" id="PTHR30287:SF1">
    <property type="entry name" value="INNER MEMBRANE PROTEIN"/>
    <property type="match status" value="1"/>
</dbReference>
<dbReference type="OrthoDB" id="5292592at2"/>
<dbReference type="Pfam" id="PF02687">
    <property type="entry name" value="FtsX"/>
    <property type="match status" value="1"/>
</dbReference>
<protein>
    <submittedName>
        <fullName evidence="8">ABC transporter permease</fullName>
    </submittedName>
</protein>
<feature type="domain" description="ABC3 transporter permease C-terminal" evidence="7">
    <location>
        <begin position="711"/>
        <end position="806"/>
    </location>
</feature>
<dbReference type="KEGG" id="boz:DBV39_01565"/>
<dbReference type="AlphaFoldDB" id="A0A2R4XFM0"/>
<evidence type="ECO:0000256" key="6">
    <source>
        <dbReference type="SAM" id="Phobius"/>
    </source>
</evidence>
<evidence type="ECO:0000313" key="8">
    <source>
        <dbReference type="EMBL" id="AWB32617.1"/>
    </source>
</evidence>
<reference evidence="8 9" key="1">
    <citation type="submission" date="2018-04" db="EMBL/GenBank/DDBJ databases">
        <title>Bordetella sp. HZ20 isolated from seawater.</title>
        <authorList>
            <person name="Sun C."/>
        </authorList>
    </citation>
    <scope>NUCLEOTIDE SEQUENCE [LARGE SCALE GENOMIC DNA]</scope>
    <source>
        <strain evidence="8 9">HZ20</strain>
    </source>
</reference>
<keyword evidence="5 6" id="KW-0472">Membrane</keyword>
<comment type="subcellular location">
    <subcellularLocation>
        <location evidence="1">Cell membrane</location>
        <topology evidence="1">Multi-pass membrane protein</topology>
    </subcellularLocation>
</comment>
<feature type="transmembrane region" description="Helical" evidence="6">
    <location>
        <begin position="797"/>
        <end position="820"/>
    </location>
</feature>
<feature type="transmembrane region" description="Helical" evidence="6">
    <location>
        <begin position="706"/>
        <end position="727"/>
    </location>
</feature>
<feature type="transmembrane region" description="Helical" evidence="6">
    <location>
        <begin position="390"/>
        <end position="413"/>
    </location>
</feature>
<dbReference type="Proteomes" id="UP000244571">
    <property type="component" value="Chromosome"/>
</dbReference>
<dbReference type="PANTHER" id="PTHR30287">
    <property type="entry name" value="MEMBRANE COMPONENT OF PREDICTED ABC SUPERFAMILY METABOLITE UPTAKE TRANSPORTER"/>
    <property type="match status" value="1"/>
</dbReference>
<organism evidence="8 9">
    <name type="scientific">Orrella marina</name>
    <dbReference type="NCBI Taxonomy" id="2163011"/>
    <lineage>
        <taxon>Bacteria</taxon>
        <taxon>Pseudomonadati</taxon>
        <taxon>Pseudomonadota</taxon>
        <taxon>Betaproteobacteria</taxon>
        <taxon>Burkholderiales</taxon>
        <taxon>Alcaligenaceae</taxon>
        <taxon>Orrella</taxon>
    </lineage>
</organism>
<name>A0A2R4XFM0_9BURK</name>
<feature type="transmembrane region" description="Helical" evidence="6">
    <location>
        <begin position="472"/>
        <end position="492"/>
    </location>
</feature>
<keyword evidence="2" id="KW-1003">Cell membrane</keyword>
<feature type="transmembrane region" description="Helical" evidence="6">
    <location>
        <begin position="307"/>
        <end position="329"/>
    </location>
</feature>
<feature type="transmembrane region" description="Helical" evidence="6">
    <location>
        <begin position="21"/>
        <end position="42"/>
    </location>
</feature>